<dbReference type="PANTHER" id="PTHR38537:SF8">
    <property type="entry name" value="FILAMIN-A"/>
    <property type="match status" value="1"/>
</dbReference>
<dbReference type="InterPro" id="IPR014756">
    <property type="entry name" value="Ig_E-set"/>
</dbReference>
<gene>
    <name evidence="4" type="ORF">DILT_LOCUS2999</name>
</gene>
<evidence type="ECO:0000313" key="5">
    <source>
        <dbReference type="Proteomes" id="UP000281553"/>
    </source>
</evidence>
<feature type="repeat" description="Filamin" evidence="3">
    <location>
        <begin position="211"/>
        <end position="290"/>
    </location>
</feature>
<dbReference type="EMBL" id="UYRU01042958">
    <property type="protein sequence ID" value="VDK79163.1"/>
    <property type="molecule type" value="Genomic_DNA"/>
</dbReference>
<dbReference type="InterPro" id="IPR013783">
    <property type="entry name" value="Ig-like_fold"/>
</dbReference>
<keyword evidence="5" id="KW-1185">Reference proteome</keyword>
<sequence>MLENINYAVMVLADQFTGQKRQRGHWSSIYGNQRQLPVNHPYPNSCSNNLGVTSNRMRYSTSEENMRMSAEDRKDGSCCVSFRVSEPGEYLCSIRFNDEHVPGSPFVVNIDDTGSNQIYATETKQLSVAAIGLPMAFTVNYSGVSGRLRAYVVTPSGREEPAVVHPVDVDQNAVRFTPQENGPHLVHVLMDERPIPGSPFRVIVGQDAGDPGLVFASGDGEKNRFFVNTSQAGSGALSVTVDGPSKVQLNCSERPGGYEFTYTPYAPGNYTISIKYEDQHIVQSPFRAFVTGDPVYGSYSTDTAQVTVTANERLMTGPQRSMGYSRPDNVTCSGPGLTQAYVGSNNTFTVNAQTAGNDVLYVGVSGPVVPCEEVNIKHLGNNMFQVLYSVRDRGRHYIMIKWGDTHISGSPFIVDAV</sequence>
<feature type="repeat" description="Filamin" evidence="3">
    <location>
        <begin position="322"/>
        <end position="416"/>
    </location>
</feature>
<evidence type="ECO:0008006" key="6">
    <source>
        <dbReference type="Google" id="ProtNLM"/>
    </source>
</evidence>
<dbReference type="GO" id="GO:0051015">
    <property type="term" value="F:actin filament binding"/>
    <property type="evidence" value="ECO:0007669"/>
    <property type="project" value="InterPro"/>
</dbReference>
<dbReference type="GO" id="GO:0030036">
    <property type="term" value="P:actin cytoskeleton organization"/>
    <property type="evidence" value="ECO:0007669"/>
    <property type="project" value="InterPro"/>
</dbReference>
<name>A0A3P6T8F2_DIBLA</name>
<evidence type="ECO:0000256" key="3">
    <source>
        <dbReference type="PROSITE-ProRule" id="PRU00087"/>
    </source>
</evidence>
<evidence type="ECO:0000256" key="1">
    <source>
        <dbReference type="ARBA" id="ARBA00009238"/>
    </source>
</evidence>
<dbReference type="FunFam" id="2.60.40.10:FF:000096">
    <property type="entry name" value="filamin-C isoform X2"/>
    <property type="match status" value="1"/>
</dbReference>
<dbReference type="InterPro" id="IPR017868">
    <property type="entry name" value="Filamin/ABP280_repeat-like"/>
</dbReference>
<dbReference type="Proteomes" id="UP000281553">
    <property type="component" value="Unassembled WGS sequence"/>
</dbReference>
<reference evidence="4 5" key="1">
    <citation type="submission" date="2018-11" db="EMBL/GenBank/DDBJ databases">
        <authorList>
            <consortium name="Pathogen Informatics"/>
        </authorList>
    </citation>
    <scope>NUCLEOTIDE SEQUENCE [LARGE SCALE GENOMIC DNA]</scope>
</reference>
<dbReference type="Gene3D" id="2.60.40.10">
    <property type="entry name" value="Immunoglobulins"/>
    <property type="match status" value="4"/>
</dbReference>
<keyword evidence="2" id="KW-0677">Repeat</keyword>
<dbReference type="InterPro" id="IPR001298">
    <property type="entry name" value="Filamin/ABP280_rpt"/>
</dbReference>
<dbReference type="InterPro" id="IPR044801">
    <property type="entry name" value="Filamin"/>
</dbReference>
<dbReference type="AlphaFoldDB" id="A0A3P6T8F2"/>
<organism evidence="4 5">
    <name type="scientific">Dibothriocephalus latus</name>
    <name type="common">Fish tapeworm</name>
    <name type="synonym">Diphyllobothrium latum</name>
    <dbReference type="NCBI Taxonomy" id="60516"/>
    <lineage>
        <taxon>Eukaryota</taxon>
        <taxon>Metazoa</taxon>
        <taxon>Spiralia</taxon>
        <taxon>Lophotrochozoa</taxon>
        <taxon>Platyhelminthes</taxon>
        <taxon>Cestoda</taxon>
        <taxon>Eucestoda</taxon>
        <taxon>Diphyllobothriidea</taxon>
        <taxon>Diphyllobothriidae</taxon>
        <taxon>Dibothriocephalus</taxon>
    </lineage>
</organism>
<dbReference type="PROSITE" id="PS50194">
    <property type="entry name" value="FILAMIN_REPEAT"/>
    <property type="match status" value="4"/>
</dbReference>
<dbReference type="Pfam" id="PF00630">
    <property type="entry name" value="Filamin"/>
    <property type="match status" value="4"/>
</dbReference>
<protein>
    <recommendedName>
        <fullName evidence="6">Filamin</fullName>
    </recommendedName>
</protein>
<feature type="repeat" description="Filamin" evidence="3">
    <location>
        <begin position="71"/>
        <end position="110"/>
    </location>
</feature>
<dbReference type="SMART" id="SM00557">
    <property type="entry name" value="IG_FLMN"/>
    <property type="match status" value="4"/>
</dbReference>
<dbReference type="PANTHER" id="PTHR38537">
    <property type="entry name" value="JITTERBUG, ISOFORM N"/>
    <property type="match status" value="1"/>
</dbReference>
<dbReference type="OrthoDB" id="5334309at2759"/>
<accession>A0A3P6T8F2</accession>
<proteinExistence type="inferred from homology"/>
<evidence type="ECO:0000256" key="2">
    <source>
        <dbReference type="ARBA" id="ARBA00022737"/>
    </source>
</evidence>
<comment type="similarity">
    <text evidence="1">Belongs to the filamin family.</text>
</comment>
<feature type="repeat" description="Filamin" evidence="3">
    <location>
        <begin position="126"/>
        <end position="204"/>
    </location>
</feature>
<evidence type="ECO:0000313" key="4">
    <source>
        <dbReference type="EMBL" id="VDK79163.1"/>
    </source>
</evidence>
<dbReference type="SUPFAM" id="SSF81296">
    <property type="entry name" value="E set domains"/>
    <property type="match status" value="4"/>
</dbReference>